<evidence type="ECO:0000256" key="8">
    <source>
        <dbReference type="RuleBase" id="RU362048"/>
    </source>
</evidence>
<evidence type="ECO:0000256" key="1">
    <source>
        <dbReference type="ARBA" id="ARBA00004429"/>
    </source>
</evidence>
<proteinExistence type="inferred from homology"/>
<feature type="transmembrane region" description="Helical" evidence="8">
    <location>
        <begin position="50"/>
        <end position="69"/>
    </location>
</feature>
<evidence type="ECO:0000313" key="10">
    <source>
        <dbReference type="Proteomes" id="UP000680020"/>
    </source>
</evidence>
<dbReference type="GO" id="GO:0005886">
    <property type="term" value="C:plasma membrane"/>
    <property type="evidence" value="ECO:0007669"/>
    <property type="project" value="UniProtKB-SubCell"/>
</dbReference>
<organism evidence="9 10">
    <name type="scientific">Wohlfahrtiimonas chitiniclastica</name>
    <dbReference type="NCBI Taxonomy" id="400946"/>
    <lineage>
        <taxon>Bacteria</taxon>
        <taxon>Pseudomonadati</taxon>
        <taxon>Pseudomonadota</taxon>
        <taxon>Gammaproteobacteria</taxon>
        <taxon>Cardiobacteriales</taxon>
        <taxon>Ignatzschineriaceae</taxon>
        <taxon>Wohlfahrtiimonas</taxon>
    </lineage>
</organism>
<sequence length="221" mass="24211">MFDFVKVIAMVFLMLIPLANPLVAVTLMMSLGARLSTEEKHKQAKDAAKYSLIVMLISFYCGQLVMQIFGISIPGLRIAGGLIVMVIGFQMLFPPQNYGSTPELESKKDELKNRAAMNLAFIPLTMPGFAGPGTIAMVISIASTLPNFGAPTWVTLTAPVFSFIALCLFLWFCLRSSEFIIRKLGQSGIEVISRVMGFLLVCMGVQFCINGVVELLHHTQP</sequence>
<dbReference type="NCBIfam" id="NF008228">
    <property type="entry name" value="PRK10995.1"/>
    <property type="match status" value="1"/>
</dbReference>
<dbReference type="RefSeq" id="WP_008315587.1">
    <property type="nucleotide sequence ID" value="NZ_CP115969.1"/>
</dbReference>
<dbReference type="PANTHER" id="PTHR33508:SF2">
    <property type="entry name" value="UPF0056 INNER MEMBRANE PROTEIN MARC"/>
    <property type="match status" value="1"/>
</dbReference>
<feature type="transmembrane region" description="Helical" evidence="8">
    <location>
        <begin position="75"/>
        <end position="94"/>
    </location>
</feature>
<dbReference type="AlphaFoldDB" id="A0AB35BY97"/>
<comment type="subcellular location">
    <subcellularLocation>
        <location evidence="1">Cell inner membrane</location>
        <topology evidence="1">Multi-pass membrane protein</topology>
    </subcellularLocation>
    <subcellularLocation>
        <location evidence="8">Cell membrane</location>
        <topology evidence="8">Multi-pass membrane protein</topology>
    </subcellularLocation>
</comment>
<comment type="caution">
    <text evidence="9">The sequence shown here is derived from an EMBL/GenBank/DDBJ whole genome shotgun (WGS) entry which is preliminary data.</text>
</comment>
<dbReference type="EMBL" id="JAGIBU010000002">
    <property type="protein sequence ID" value="MBS7824225.1"/>
    <property type="molecule type" value="Genomic_DNA"/>
</dbReference>
<reference evidence="9" key="1">
    <citation type="submission" date="2021-03" db="EMBL/GenBank/DDBJ databases">
        <title>Identification and antibiotic profiling of Wohlfahrtiimonas chitiniclastica, an underestimated human pathogen.</title>
        <authorList>
            <person name="Kopf A."/>
            <person name="Bunk B."/>
            <person name="Coldewey S."/>
            <person name="Gunzer F."/>
            <person name="Riedel T."/>
            <person name="Schroettner P."/>
        </authorList>
    </citation>
    <scope>NUCLEOTIDE SEQUENCE</scope>
    <source>
        <strain evidence="9">DSM 100917</strain>
    </source>
</reference>
<evidence type="ECO:0000256" key="4">
    <source>
        <dbReference type="ARBA" id="ARBA00022519"/>
    </source>
</evidence>
<keyword evidence="7 8" id="KW-0472">Membrane</keyword>
<dbReference type="NCBIfam" id="TIGR00427">
    <property type="entry name" value="NAAT family transporter"/>
    <property type="match status" value="1"/>
</dbReference>
<keyword evidence="5 8" id="KW-0812">Transmembrane</keyword>
<keyword evidence="6 8" id="KW-1133">Transmembrane helix</keyword>
<name>A0AB35BY97_9GAMM</name>
<comment type="similarity">
    <text evidence="2 8">Belongs to the UPF0056 (MarC) family.</text>
</comment>
<dbReference type="InterPro" id="IPR002771">
    <property type="entry name" value="Multi_antbiot-R_MarC"/>
</dbReference>
<feature type="transmembrane region" description="Helical" evidence="8">
    <location>
        <begin position="153"/>
        <end position="174"/>
    </location>
</feature>
<feature type="transmembrane region" description="Helical" evidence="8">
    <location>
        <begin position="6"/>
        <end position="29"/>
    </location>
</feature>
<evidence type="ECO:0000256" key="2">
    <source>
        <dbReference type="ARBA" id="ARBA00009784"/>
    </source>
</evidence>
<dbReference type="Pfam" id="PF01914">
    <property type="entry name" value="MarC"/>
    <property type="match status" value="1"/>
</dbReference>
<feature type="transmembrane region" description="Helical" evidence="8">
    <location>
        <begin position="115"/>
        <end position="141"/>
    </location>
</feature>
<dbReference type="PANTHER" id="PTHR33508">
    <property type="entry name" value="UPF0056 MEMBRANE PROTEIN YHCE"/>
    <property type="match status" value="1"/>
</dbReference>
<keyword evidence="3" id="KW-1003">Cell membrane</keyword>
<feature type="transmembrane region" description="Helical" evidence="8">
    <location>
        <begin position="195"/>
        <end position="213"/>
    </location>
</feature>
<evidence type="ECO:0000313" key="9">
    <source>
        <dbReference type="EMBL" id="MBS7824225.1"/>
    </source>
</evidence>
<evidence type="ECO:0000256" key="3">
    <source>
        <dbReference type="ARBA" id="ARBA00022475"/>
    </source>
</evidence>
<evidence type="ECO:0000256" key="7">
    <source>
        <dbReference type="ARBA" id="ARBA00023136"/>
    </source>
</evidence>
<keyword evidence="4" id="KW-0997">Cell inner membrane</keyword>
<evidence type="ECO:0000256" key="6">
    <source>
        <dbReference type="ARBA" id="ARBA00022989"/>
    </source>
</evidence>
<protein>
    <recommendedName>
        <fullName evidence="8">UPF0056 membrane protein</fullName>
    </recommendedName>
</protein>
<accession>A0AB35BY97</accession>
<gene>
    <name evidence="9" type="ORF">J7561_03280</name>
</gene>
<evidence type="ECO:0000256" key="5">
    <source>
        <dbReference type="ARBA" id="ARBA00022692"/>
    </source>
</evidence>
<dbReference type="Proteomes" id="UP000680020">
    <property type="component" value="Unassembled WGS sequence"/>
</dbReference>